<dbReference type="EMBL" id="REGN01009657">
    <property type="protein sequence ID" value="RNA00654.1"/>
    <property type="molecule type" value="Genomic_DNA"/>
</dbReference>
<dbReference type="Proteomes" id="UP000276133">
    <property type="component" value="Unassembled WGS sequence"/>
</dbReference>
<protein>
    <submittedName>
        <fullName evidence="1">Uncharacterized protein</fullName>
    </submittedName>
</protein>
<evidence type="ECO:0000313" key="2">
    <source>
        <dbReference type="Proteomes" id="UP000276133"/>
    </source>
</evidence>
<dbReference type="AlphaFoldDB" id="A0A3M7PNU8"/>
<comment type="caution">
    <text evidence="1">The sequence shown here is derived from an EMBL/GenBank/DDBJ whole genome shotgun (WGS) entry which is preliminary data.</text>
</comment>
<keyword evidence="2" id="KW-1185">Reference proteome</keyword>
<accession>A0A3M7PNU8</accession>
<gene>
    <name evidence="1" type="ORF">BpHYR1_016775</name>
</gene>
<proteinExistence type="predicted"/>
<sequence>MVSMVLVPYGINPNFDIVPRVMVTSLRRLSSSLSLNSQTLKQIESIAPLHTRVIELSNENELKRIMKKQFSKQKRLKPKLKKEGFYSGDLITNRKFKTDKTDFLKKINGQSKQCTRVDVNTSAIEDK</sequence>
<reference evidence="1 2" key="1">
    <citation type="journal article" date="2018" name="Sci. Rep.">
        <title>Genomic signatures of local adaptation to the degree of environmental predictability in rotifers.</title>
        <authorList>
            <person name="Franch-Gras L."/>
            <person name="Hahn C."/>
            <person name="Garcia-Roger E.M."/>
            <person name="Carmona M.J."/>
            <person name="Serra M."/>
            <person name="Gomez A."/>
        </authorList>
    </citation>
    <scope>NUCLEOTIDE SEQUENCE [LARGE SCALE GENOMIC DNA]</scope>
    <source>
        <strain evidence="1">HYR1</strain>
    </source>
</reference>
<organism evidence="1 2">
    <name type="scientific">Brachionus plicatilis</name>
    <name type="common">Marine rotifer</name>
    <name type="synonym">Brachionus muelleri</name>
    <dbReference type="NCBI Taxonomy" id="10195"/>
    <lineage>
        <taxon>Eukaryota</taxon>
        <taxon>Metazoa</taxon>
        <taxon>Spiralia</taxon>
        <taxon>Gnathifera</taxon>
        <taxon>Rotifera</taxon>
        <taxon>Eurotatoria</taxon>
        <taxon>Monogononta</taxon>
        <taxon>Pseudotrocha</taxon>
        <taxon>Ploima</taxon>
        <taxon>Brachionidae</taxon>
        <taxon>Brachionus</taxon>
    </lineage>
</organism>
<name>A0A3M7PNU8_BRAPC</name>
<evidence type="ECO:0000313" key="1">
    <source>
        <dbReference type="EMBL" id="RNA00654.1"/>
    </source>
</evidence>